<gene>
    <name evidence="1" type="ORF">QQX04_11995</name>
</gene>
<comment type="caution">
    <text evidence="1">The sequence shown here is derived from an EMBL/GenBank/DDBJ whole genome shotgun (WGS) entry which is preliminary data.</text>
</comment>
<organism evidence="1 2">
    <name type="scientific">Demequina zhanjiangensis</name>
    <dbReference type="NCBI Taxonomy" id="3051659"/>
    <lineage>
        <taxon>Bacteria</taxon>
        <taxon>Bacillati</taxon>
        <taxon>Actinomycetota</taxon>
        <taxon>Actinomycetes</taxon>
        <taxon>Micrococcales</taxon>
        <taxon>Demequinaceae</taxon>
        <taxon>Demequina</taxon>
    </lineage>
</organism>
<proteinExistence type="predicted"/>
<protein>
    <submittedName>
        <fullName evidence="1">Uncharacterized protein</fullName>
    </submittedName>
</protein>
<keyword evidence="2" id="KW-1185">Reference proteome</keyword>
<dbReference type="Proteomes" id="UP001172738">
    <property type="component" value="Unassembled WGS sequence"/>
</dbReference>
<accession>A0ABT8G3I7</accession>
<reference evidence="1" key="1">
    <citation type="submission" date="2023-06" db="EMBL/GenBank/DDBJ databases">
        <title>SYSU T00b26.</title>
        <authorList>
            <person name="Gao L."/>
            <person name="Fang B.-Z."/>
            <person name="Li W.-J."/>
        </authorList>
    </citation>
    <scope>NUCLEOTIDE SEQUENCE</scope>
    <source>
        <strain evidence="1">SYSU T00b26</strain>
    </source>
</reference>
<dbReference type="RefSeq" id="WP_301129514.1">
    <property type="nucleotide sequence ID" value="NZ_JAUHPV010000007.1"/>
</dbReference>
<evidence type="ECO:0000313" key="1">
    <source>
        <dbReference type="EMBL" id="MDN4473717.1"/>
    </source>
</evidence>
<dbReference type="EMBL" id="JAUHPV010000007">
    <property type="protein sequence ID" value="MDN4473717.1"/>
    <property type="molecule type" value="Genomic_DNA"/>
</dbReference>
<evidence type="ECO:0000313" key="2">
    <source>
        <dbReference type="Proteomes" id="UP001172738"/>
    </source>
</evidence>
<name>A0ABT8G3I7_9MICO</name>
<sequence>MTSTSRQMLANEDTTLAICEHVGTGALDLTVKWAVGVLVEGADLFDVGVGEANRALSINGVLRVCDRTMGAGEVPTVR</sequence>